<name>A0A317UQL7_ASPEC</name>
<evidence type="ECO:0000256" key="6">
    <source>
        <dbReference type="ARBA" id="ARBA00022989"/>
    </source>
</evidence>
<dbReference type="InterPro" id="IPR051629">
    <property type="entry name" value="Sulfite_efflux_TDT"/>
</dbReference>
<feature type="transmembrane region" description="Helical" evidence="8">
    <location>
        <begin position="309"/>
        <end position="328"/>
    </location>
</feature>
<dbReference type="OrthoDB" id="1099at2759"/>
<comment type="caution">
    <text evidence="9">The sequence shown here is derived from an EMBL/GenBank/DDBJ whole genome shotgun (WGS) entry which is preliminary data.</text>
</comment>
<dbReference type="GO" id="GO:0000319">
    <property type="term" value="F:sulfite transmembrane transporter activity"/>
    <property type="evidence" value="ECO:0007669"/>
    <property type="project" value="TreeGrafter"/>
</dbReference>
<feature type="transmembrane region" description="Helical" evidence="8">
    <location>
        <begin position="53"/>
        <end position="78"/>
    </location>
</feature>
<feature type="transmembrane region" description="Helical" evidence="8">
    <location>
        <begin position="29"/>
        <end position="47"/>
    </location>
</feature>
<evidence type="ECO:0000256" key="4">
    <source>
        <dbReference type="ARBA" id="ARBA00022475"/>
    </source>
</evidence>
<accession>A0A317UQL7</accession>
<feature type="transmembrane region" description="Helical" evidence="8">
    <location>
        <begin position="233"/>
        <end position="256"/>
    </location>
</feature>
<evidence type="ECO:0000256" key="1">
    <source>
        <dbReference type="ARBA" id="ARBA00004651"/>
    </source>
</evidence>
<evidence type="ECO:0000256" key="2">
    <source>
        <dbReference type="ARBA" id="ARBA00008566"/>
    </source>
</evidence>
<evidence type="ECO:0000256" key="5">
    <source>
        <dbReference type="ARBA" id="ARBA00022692"/>
    </source>
</evidence>
<organism evidence="9 10">
    <name type="scientific">Aspergillus eucalypticola (strain CBS 122712 / IBT 29274)</name>
    <dbReference type="NCBI Taxonomy" id="1448314"/>
    <lineage>
        <taxon>Eukaryota</taxon>
        <taxon>Fungi</taxon>
        <taxon>Dikarya</taxon>
        <taxon>Ascomycota</taxon>
        <taxon>Pezizomycotina</taxon>
        <taxon>Eurotiomycetes</taxon>
        <taxon>Eurotiomycetidae</taxon>
        <taxon>Eurotiales</taxon>
        <taxon>Aspergillaceae</taxon>
        <taxon>Aspergillus</taxon>
        <taxon>Aspergillus subgen. Circumdati</taxon>
    </lineage>
</organism>
<dbReference type="PANTHER" id="PTHR31686">
    <property type="match status" value="1"/>
</dbReference>
<keyword evidence="10" id="KW-1185">Reference proteome</keyword>
<gene>
    <name evidence="9" type="ORF">BO83DRAFT_372089</name>
</gene>
<dbReference type="Proteomes" id="UP000246171">
    <property type="component" value="Unassembled WGS sequence"/>
</dbReference>
<sequence>MTGLNTKSPSEITKHDTGWRRVVRHFTPSWFSVTMGTGIVSILLNTLPYNGQWLYWISVTLFAFNVLLFTIGCIITFLRYTLYPEIFFAMIKHPVQSMFIGTFPMGFATIINMFCFVCVPAWGDWTRNFAWGLWIFDAIFSVITALSLPFLLMAHGTEMQLSSMTAVWLLPIVSCIVAASSGAIVADVLPNPQHALWTVLVSYVLWGIGLPLALMVMVIYLQRLTLHKLPPKAVIVSVFLPLGPLGQGGFGIMKLGQAAQEIFPKTQTLEAASGPIFYTMGFMVALILWSFGLVWLFFALASIARSKSFPFNIGWWGFTFPLGVYATSTCQMGKELPSEFFRVLGTILSLCVVVLWIVVSIGTLQGVVSGRLFFAPCLGDLKVREDENKDGTKAA</sequence>
<keyword evidence="5 8" id="KW-0812">Transmembrane</keyword>
<dbReference type="EMBL" id="MSFU01000042">
    <property type="protein sequence ID" value="PWY62742.1"/>
    <property type="molecule type" value="Genomic_DNA"/>
</dbReference>
<keyword evidence="4" id="KW-1003">Cell membrane</keyword>
<dbReference type="InterPro" id="IPR038665">
    <property type="entry name" value="Voltage-dep_anion_channel_sf"/>
</dbReference>
<comment type="similarity">
    <text evidence="2">Belongs to the tellurite-resistance/dicarboxylate transporter (TDT) family.</text>
</comment>
<dbReference type="FunFam" id="1.50.10.150:FF:000005">
    <property type="entry name" value="Sulfite efflux pump SSU1"/>
    <property type="match status" value="1"/>
</dbReference>
<reference evidence="9" key="1">
    <citation type="submission" date="2016-12" db="EMBL/GenBank/DDBJ databases">
        <title>The genomes of Aspergillus section Nigri reveals drivers in fungal speciation.</title>
        <authorList>
            <consortium name="DOE Joint Genome Institute"/>
            <person name="Vesth T.C."/>
            <person name="Nybo J."/>
            <person name="Theobald S."/>
            <person name="Brandl J."/>
            <person name="Frisvad J.C."/>
            <person name="Nielsen K.F."/>
            <person name="Lyhne E.K."/>
            <person name="Kogle M.E."/>
            <person name="Kuo A."/>
            <person name="Riley R."/>
            <person name="Clum A."/>
            <person name="Nolan M."/>
            <person name="Lipzen A."/>
            <person name="Salamov A."/>
            <person name="Henrissat B."/>
            <person name="Wiebenga A."/>
            <person name="De vries R.P."/>
            <person name="Grigoriev I.V."/>
            <person name="Mortensen U.H."/>
            <person name="Andersen M.R."/>
            <person name="Baker S.E."/>
        </authorList>
    </citation>
    <scope>NUCLEOTIDE SEQUENCE</scope>
    <source>
        <strain evidence="9">CBS 122712</strain>
    </source>
</reference>
<dbReference type="Pfam" id="PF03595">
    <property type="entry name" value="SLAC1"/>
    <property type="match status" value="1"/>
</dbReference>
<protein>
    <submittedName>
        <fullName evidence="9">Malate permease</fullName>
    </submittedName>
</protein>
<dbReference type="InterPro" id="IPR004695">
    <property type="entry name" value="SLAC1/Mae1/Ssu1/TehA"/>
</dbReference>
<dbReference type="AlphaFoldDB" id="A0A317UQL7"/>
<evidence type="ECO:0000256" key="8">
    <source>
        <dbReference type="SAM" id="Phobius"/>
    </source>
</evidence>
<dbReference type="GeneID" id="37051926"/>
<evidence type="ECO:0000256" key="7">
    <source>
        <dbReference type="ARBA" id="ARBA00023136"/>
    </source>
</evidence>
<dbReference type="GO" id="GO:0005886">
    <property type="term" value="C:plasma membrane"/>
    <property type="evidence" value="ECO:0007669"/>
    <property type="project" value="UniProtKB-SubCell"/>
</dbReference>
<feature type="transmembrane region" description="Helical" evidence="8">
    <location>
        <begin position="340"/>
        <end position="364"/>
    </location>
</feature>
<dbReference type="PANTHER" id="PTHR31686:SF1">
    <property type="entry name" value="SULFITE EFFLUX PUMP SSU1"/>
    <property type="match status" value="1"/>
</dbReference>
<keyword evidence="6 8" id="KW-1133">Transmembrane helix</keyword>
<dbReference type="VEuPathDB" id="FungiDB:BO83DRAFT_372089"/>
<feature type="transmembrane region" description="Helical" evidence="8">
    <location>
        <begin position="129"/>
        <end position="154"/>
    </location>
</feature>
<feature type="transmembrane region" description="Helical" evidence="8">
    <location>
        <begin position="166"/>
        <end position="189"/>
    </location>
</feature>
<keyword evidence="7 8" id="KW-0472">Membrane</keyword>
<proteinExistence type="inferred from homology"/>
<feature type="transmembrane region" description="Helical" evidence="8">
    <location>
        <begin position="99"/>
        <end position="123"/>
    </location>
</feature>
<evidence type="ECO:0000313" key="10">
    <source>
        <dbReference type="Proteomes" id="UP000246171"/>
    </source>
</evidence>
<feature type="transmembrane region" description="Helical" evidence="8">
    <location>
        <begin position="195"/>
        <end position="221"/>
    </location>
</feature>
<dbReference type="Gene3D" id="1.50.10.150">
    <property type="entry name" value="Voltage-dependent anion channel"/>
    <property type="match status" value="1"/>
</dbReference>
<evidence type="ECO:0000256" key="3">
    <source>
        <dbReference type="ARBA" id="ARBA00022448"/>
    </source>
</evidence>
<feature type="transmembrane region" description="Helical" evidence="8">
    <location>
        <begin position="276"/>
        <end position="297"/>
    </location>
</feature>
<dbReference type="CDD" id="cd09318">
    <property type="entry name" value="TDT_SSU1"/>
    <property type="match status" value="1"/>
</dbReference>
<evidence type="ECO:0000313" key="9">
    <source>
        <dbReference type="EMBL" id="PWY62742.1"/>
    </source>
</evidence>
<keyword evidence="3" id="KW-0813">Transport</keyword>
<dbReference type="RefSeq" id="XP_025382579.1">
    <property type="nucleotide sequence ID" value="XM_025529964.1"/>
</dbReference>
<comment type="subcellular location">
    <subcellularLocation>
        <location evidence="1">Cell membrane</location>
        <topology evidence="1">Multi-pass membrane protein</topology>
    </subcellularLocation>
</comment>